<keyword evidence="7" id="KW-0804">Transcription</keyword>
<feature type="region of interest" description="Disordered" evidence="9">
    <location>
        <begin position="187"/>
        <end position="216"/>
    </location>
</feature>
<dbReference type="GO" id="GO:0005737">
    <property type="term" value="C:cytoplasm"/>
    <property type="evidence" value="ECO:0007669"/>
    <property type="project" value="UniProtKB-SubCell"/>
</dbReference>
<feature type="compositionally biased region" description="Low complexity" evidence="9">
    <location>
        <begin position="197"/>
        <end position="216"/>
    </location>
</feature>
<reference evidence="10" key="1">
    <citation type="submission" date="2021-03" db="EMBL/GenBank/DDBJ databases">
        <title>Draft genome sequence of rust myrtle Austropuccinia psidii MF-1, a brazilian biotype.</title>
        <authorList>
            <person name="Quecine M.C."/>
            <person name="Pachon D.M.R."/>
            <person name="Bonatelli M.L."/>
            <person name="Correr F.H."/>
            <person name="Franceschini L.M."/>
            <person name="Leite T.F."/>
            <person name="Margarido G.R.A."/>
            <person name="Almeida C.A."/>
            <person name="Ferrarezi J.A."/>
            <person name="Labate C.A."/>
        </authorList>
    </citation>
    <scope>NUCLEOTIDE SEQUENCE</scope>
    <source>
        <strain evidence="10">MF-1</strain>
    </source>
</reference>
<comment type="caution">
    <text evidence="10">The sequence shown here is derived from an EMBL/GenBank/DDBJ whole genome shotgun (WGS) entry which is preliminary data.</text>
</comment>
<protein>
    <submittedName>
        <fullName evidence="10">Uncharacterized protein</fullName>
    </submittedName>
</protein>
<dbReference type="OrthoDB" id="2506767at2759"/>
<dbReference type="GO" id="GO:0005634">
    <property type="term" value="C:nucleus"/>
    <property type="evidence" value="ECO:0007669"/>
    <property type="project" value="UniProtKB-SubCell"/>
</dbReference>
<keyword evidence="8" id="KW-0539">Nucleus</keyword>
<evidence type="ECO:0000313" key="10">
    <source>
        <dbReference type="EMBL" id="MBW0493761.1"/>
    </source>
</evidence>
<evidence type="ECO:0000256" key="8">
    <source>
        <dbReference type="ARBA" id="ARBA00023242"/>
    </source>
</evidence>
<dbReference type="Proteomes" id="UP000765509">
    <property type="component" value="Unassembled WGS sequence"/>
</dbReference>
<evidence type="ECO:0000256" key="1">
    <source>
        <dbReference type="ARBA" id="ARBA00004123"/>
    </source>
</evidence>
<comment type="subcellular location">
    <subcellularLocation>
        <location evidence="2">Cytoplasm</location>
    </subcellularLocation>
    <subcellularLocation>
        <location evidence="1">Nucleus</location>
    </subcellularLocation>
</comment>
<evidence type="ECO:0000313" key="11">
    <source>
        <dbReference type="Proteomes" id="UP000765509"/>
    </source>
</evidence>
<dbReference type="InterPro" id="IPR013734">
    <property type="entry name" value="TF_Nrm1/Whi5"/>
</dbReference>
<sequence length="444" mass="49072">MTKISKTSTSTNQLVRSESDEHHCWNPQKRVKHLDKARLKVLTENLRIRLNYAKLKVVNGWQDQTFKQVVKNLYLSRNQASNQAKDHSFSSSSSSSSYDLLNQSHSFESHSSSNSNQNTNQAKVPDRKTGSINQSIHSAIKYIDQSQANIEEKDHKANFIQSSFKFTNQYSSKSIIPNKRLSIDRSNFHSNLNSSPNSLTHSISTQSSSNSSNSLKSINNPFKSSCQKDSFKKTFTTTPLSLKHSTPFKSMLRFDQSTSSSAIWPGSASAIKSYDEFWKVCSVAADPKVSNLDLDNLDQSESIENQFLSLNSSSSLPLSSLTPIDINTISPVQSRSHHSALSQSNLFFGLTPTNTQSQLTPIRARPPSLVNSANRNSIGRLRSSSTLISTPGGGKLTLSARKRSLGGGLFATPTMTNSFSGLFGQGTDDKNEISLDDLDLMNWN</sequence>
<keyword evidence="5" id="KW-0678">Repressor</keyword>
<keyword evidence="6" id="KW-0805">Transcription regulation</keyword>
<evidence type="ECO:0000256" key="5">
    <source>
        <dbReference type="ARBA" id="ARBA00022491"/>
    </source>
</evidence>
<feature type="region of interest" description="Disordered" evidence="9">
    <location>
        <begin position="1"/>
        <end position="22"/>
    </location>
</feature>
<name>A0A9Q3D4I0_9BASI</name>
<keyword evidence="4" id="KW-0963">Cytoplasm</keyword>
<feature type="compositionally biased region" description="Low complexity" evidence="9">
    <location>
        <begin position="103"/>
        <end position="121"/>
    </location>
</feature>
<evidence type="ECO:0000256" key="6">
    <source>
        <dbReference type="ARBA" id="ARBA00023015"/>
    </source>
</evidence>
<feature type="region of interest" description="Disordered" evidence="9">
    <location>
        <begin position="103"/>
        <end position="129"/>
    </location>
</feature>
<gene>
    <name evidence="10" type="ORF">O181_033476</name>
</gene>
<dbReference type="Pfam" id="PF08528">
    <property type="entry name" value="Whi5"/>
    <property type="match status" value="1"/>
</dbReference>
<keyword evidence="11" id="KW-1185">Reference proteome</keyword>
<evidence type="ECO:0000256" key="4">
    <source>
        <dbReference type="ARBA" id="ARBA00022490"/>
    </source>
</evidence>
<feature type="compositionally biased region" description="Polar residues" evidence="9">
    <location>
        <begin position="1"/>
        <end position="16"/>
    </location>
</feature>
<organism evidence="10 11">
    <name type="scientific">Austropuccinia psidii MF-1</name>
    <dbReference type="NCBI Taxonomy" id="1389203"/>
    <lineage>
        <taxon>Eukaryota</taxon>
        <taxon>Fungi</taxon>
        <taxon>Dikarya</taxon>
        <taxon>Basidiomycota</taxon>
        <taxon>Pucciniomycotina</taxon>
        <taxon>Pucciniomycetes</taxon>
        <taxon>Pucciniales</taxon>
        <taxon>Sphaerophragmiaceae</taxon>
        <taxon>Austropuccinia</taxon>
    </lineage>
</organism>
<evidence type="ECO:0000256" key="2">
    <source>
        <dbReference type="ARBA" id="ARBA00004496"/>
    </source>
</evidence>
<accession>A0A9Q3D4I0</accession>
<proteinExistence type="inferred from homology"/>
<evidence type="ECO:0000256" key="3">
    <source>
        <dbReference type="ARBA" id="ARBA00006922"/>
    </source>
</evidence>
<evidence type="ECO:0000256" key="9">
    <source>
        <dbReference type="SAM" id="MobiDB-lite"/>
    </source>
</evidence>
<dbReference type="AlphaFoldDB" id="A0A9Q3D4I0"/>
<evidence type="ECO:0000256" key="7">
    <source>
        <dbReference type="ARBA" id="ARBA00023163"/>
    </source>
</evidence>
<dbReference type="EMBL" id="AVOT02012217">
    <property type="protein sequence ID" value="MBW0493761.1"/>
    <property type="molecule type" value="Genomic_DNA"/>
</dbReference>
<comment type="similarity">
    <text evidence="3">Belongs to the WHI5/NRM1 family.</text>
</comment>